<comment type="caution">
    <text evidence="1">The sequence shown here is derived from an EMBL/GenBank/DDBJ whole genome shotgun (WGS) entry which is preliminary data.</text>
</comment>
<dbReference type="Pfam" id="PF13450">
    <property type="entry name" value="NAD_binding_8"/>
    <property type="match status" value="1"/>
</dbReference>
<keyword evidence="2" id="KW-1185">Reference proteome</keyword>
<organism evidence="1 2">
    <name type="scientific">Microbacterium ureisolvens</name>
    <dbReference type="NCBI Taxonomy" id="2781186"/>
    <lineage>
        <taxon>Bacteria</taxon>
        <taxon>Bacillati</taxon>
        <taxon>Actinomycetota</taxon>
        <taxon>Actinomycetes</taxon>
        <taxon>Micrococcales</taxon>
        <taxon>Microbacteriaceae</taxon>
        <taxon>Microbacterium</taxon>
    </lineage>
</organism>
<gene>
    <name evidence="1" type="ORF">JNB61_10755</name>
</gene>
<dbReference type="PANTHER" id="PTHR10668">
    <property type="entry name" value="PHYTOENE DEHYDROGENASE"/>
    <property type="match status" value="1"/>
</dbReference>
<protein>
    <submittedName>
        <fullName evidence="1">NAD(P)/FAD-dependent oxidoreductase</fullName>
    </submittedName>
</protein>
<evidence type="ECO:0000313" key="1">
    <source>
        <dbReference type="EMBL" id="MBW9110251.1"/>
    </source>
</evidence>
<name>A0ABS7I071_9MICO</name>
<dbReference type="RefSeq" id="WP_220339613.1">
    <property type="nucleotide sequence ID" value="NZ_JAEUAX010000005.1"/>
</dbReference>
<sequence length="491" mass="51923">MARRATVIGSGPNGLSAAVALARAGYEVRVLEAASTVGGGVRTSPLTLPGFRHDVCSAVHPAALSSPFFRAFGIGDRVGWIHPLASYAQPLDEGRAAIAWRDIERTADALGPDARAWRAVLRPLSRHLGGLVDFTGSQLLRWPRHPVTTVRFGLRALQLGTRLGRGTFRTEEANALLAGVLAHANTPMPSLGGAASGLFLAAHAHSADGWAFPRGGSQSIADALAGDLTAHGGTVETGRRVETLDGLDWGDPDAGDLLLLDTTPRLLLTHPELPARYAQAVRRYRYGPAAAKVDFALDGPVPWAHPDVALAPTVHLGGTREEIEASENAVARGGLSDRPYVLAVQPSVLDGTRAPAGKQVLWAYIHVPAGSTFDPTEVVVRQVERFAPGFRHRILASHAMTAAQREAYNPADIGGDILGGAFTFAQAFRRPVVSTTPWRTPLRGVYLASASTPPGPGVTGMPGWYAARQALHDSARRGHGDRLELGDLFGA</sequence>
<proteinExistence type="predicted"/>
<dbReference type="InterPro" id="IPR036188">
    <property type="entry name" value="FAD/NAD-bd_sf"/>
</dbReference>
<dbReference type="Gene3D" id="3.50.50.60">
    <property type="entry name" value="FAD/NAD(P)-binding domain"/>
    <property type="match status" value="2"/>
</dbReference>
<dbReference type="PANTHER" id="PTHR10668:SF105">
    <property type="entry name" value="DEHYDROGENASE-RELATED"/>
    <property type="match status" value="1"/>
</dbReference>
<evidence type="ECO:0000313" key="2">
    <source>
        <dbReference type="Proteomes" id="UP000777440"/>
    </source>
</evidence>
<reference evidence="1 2" key="1">
    <citation type="journal article" date="2021" name="MBio">
        <title>Poor Competitiveness of Bradyrhizobium in Pigeon Pea Root Colonization in Indian Soils.</title>
        <authorList>
            <person name="Chalasani D."/>
            <person name="Basu A."/>
            <person name="Pullabhotla S.V.S.R.N."/>
            <person name="Jorrin B."/>
            <person name="Neal A.L."/>
            <person name="Poole P.S."/>
            <person name="Podile A.R."/>
            <person name="Tkacz A."/>
        </authorList>
    </citation>
    <scope>NUCLEOTIDE SEQUENCE [LARGE SCALE GENOMIC DNA]</scope>
    <source>
        <strain evidence="1 2">HU12</strain>
    </source>
</reference>
<dbReference type="Proteomes" id="UP000777440">
    <property type="component" value="Unassembled WGS sequence"/>
</dbReference>
<dbReference type="SUPFAM" id="SSF51905">
    <property type="entry name" value="FAD/NAD(P)-binding domain"/>
    <property type="match status" value="1"/>
</dbReference>
<accession>A0ABS7I071</accession>
<dbReference type="EMBL" id="JAEUAX010000005">
    <property type="protein sequence ID" value="MBW9110251.1"/>
    <property type="molecule type" value="Genomic_DNA"/>
</dbReference>